<dbReference type="PANTHER" id="PTHR31432:SF0">
    <property type="entry name" value="INTRAFLAGELLAR TRANSPORT PROTEIN 74 HOMOLOG"/>
    <property type="match status" value="1"/>
</dbReference>
<feature type="compositionally biased region" description="Low complexity" evidence="2">
    <location>
        <begin position="22"/>
        <end position="33"/>
    </location>
</feature>
<feature type="compositionally biased region" description="Gly residues" evidence="2">
    <location>
        <begin position="50"/>
        <end position="59"/>
    </location>
</feature>
<evidence type="ECO:0000256" key="2">
    <source>
        <dbReference type="SAM" id="MobiDB-lite"/>
    </source>
</evidence>
<keyword evidence="1" id="KW-0175">Coiled coil</keyword>
<feature type="region of interest" description="Disordered" evidence="2">
    <location>
        <begin position="1"/>
        <end position="62"/>
    </location>
</feature>
<feature type="coiled-coil region" evidence="1">
    <location>
        <begin position="421"/>
        <end position="458"/>
    </location>
</feature>
<reference evidence="3" key="2">
    <citation type="submission" date="2025-08" db="UniProtKB">
        <authorList>
            <consortium name="Ensembl"/>
        </authorList>
    </citation>
    <scope>IDENTIFICATION</scope>
</reference>
<reference evidence="3" key="1">
    <citation type="submission" date="2019-03" db="EMBL/GenBank/DDBJ databases">
        <title>Genome sequencing and reference-guided assembly of Black Bengal Goat (Capra hircus).</title>
        <authorList>
            <person name="Siddiki A.Z."/>
            <person name="Baten A."/>
            <person name="Billah M."/>
            <person name="Alam M.A.U."/>
            <person name="Shawrob K.S.M."/>
            <person name="Saha S."/>
            <person name="Chowdhury M."/>
            <person name="Rahman A.H."/>
            <person name="Stear M."/>
            <person name="Miah G."/>
            <person name="Das G.B."/>
            <person name="Hossain M.M."/>
            <person name="Kumkum M."/>
            <person name="Islam M.S."/>
            <person name="Mollah A.M."/>
            <person name="Ahsan A."/>
            <person name="Tusar F."/>
            <person name="Khan M.K.I."/>
        </authorList>
    </citation>
    <scope>NUCLEOTIDE SEQUENCE [LARGE SCALE GENOMIC DNA]</scope>
</reference>
<dbReference type="Ensembl" id="ENSCHIT00010008159.1">
    <property type="protein sequence ID" value="ENSCHIP00010005871.1"/>
    <property type="gene ID" value="ENSCHIG00010004166.1"/>
</dbReference>
<accession>A0A8C2QT28</accession>
<dbReference type="GO" id="GO:0030992">
    <property type="term" value="C:intraciliary transport particle B"/>
    <property type="evidence" value="ECO:0007669"/>
    <property type="project" value="InterPro"/>
</dbReference>
<dbReference type="InterPro" id="IPR029602">
    <property type="entry name" value="IFT74"/>
</dbReference>
<dbReference type="AlphaFoldDB" id="A0A8C2QT28"/>
<proteinExistence type="predicted"/>
<sequence length="582" mass="67094">MASNHKPSAVRPVSRGGIGLTGRPPSGIRPPSGNIRVATGMPPGTARPGSRGGPIGTGGVLSSQIKVADRPVTQQGLSGMKTGMKGPQRQILDKSYYLGLLRSKISELTTEINKLQKEIEMYNQENSVYLSYEKRAETLAVEIKEFQGQLADYNMLADKLNTNTEMEEVMNDYNMLKAQNDRETQSMDIIFTERQAKEKQIRSVEEEIEQEKQAAEGIIKNMSPEKQVKYIEMKTTNEKLLQELDTLQQQLDSLNMKKESLESEIAHSQVKQEAVLLHEKLYELESHRDQMIAEDKNIGSPMEERERLLKQVKEDNQEIASMERQLTDIKEKINQFNEEIRQLDMDLEEHQAFIETFEETKNQELERKAQIEASIVSLLEHSSRNINRMKQISSITNQELKMMQDDLNFKSTEMQKSQSTARNLTSDSQRLQLDLQKMELLESKMTEEQQSLKNKIKQMITDLETYNDLAALKSSGEEKKKKLHQEKTVLSTRRNAFKKIMEKLDTECETLKTQLQENETHSQLTNLERKWQHHEQNNFVMKEFIATKSQESDYRPIMKNVSKQIAEYNKSIVDALHSMSRN</sequence>
<dbReference type="PANTHER" id="PTHR31432">
    <property type="entry name" value="INTRAFLAGELLAR TRANSPORT PROTEIN 74 HOMOLOG"/>
    <property type="match status" value="1"/>
</dbReference>
<dbReference type="GO" id="GO:0035735">
    <property type="term" value="P:intraciliary transport involved in cilium assembly"/>
    <property type="evidence" value="ECO:0007669"/>
    <property type="project" value="TreeGrafter"/>
</dbReference>
<name>A0A8C2QT28_CAPHI</name>
<evidence type="ECO:0008006" key="4">
    <source>
        <dbReference type="Google" id="ProtNLM"/>
    </source>
</evidence>
<dbReference type="GO" id="GO:0005929">
    <property type="term" value="C:cilium"/>
    <property type="evidence" value="ECO:0007669"/>
    <property type="project" value="TreeGrafter"/>
</dbReference>
<evidence type="ECO:0000313" key="3">
    <source>
        <dbReference type="Ensembl" id="ENSCHIP00010005871.1"/>
    </source>
</evidence>
<feature type="coiled-coil region" evidence="1">
    <location>
        <begin position="305"/>
        <end position="374"/>
    </location>
</feature>
<organism evidence="3">
    <name type="scientific">Capra hircus</name>
    <name type="common">Goat</name>
    <dbReference type="NCBI Taxonomy" id="9925"/>
    <lineage>
        <taxon>Eukaryota</taxon>
        <taxon>Metazoa</taxon>
        <taxon>Chordata</taxon>
        <taxon>Craniata</taxon>
        <taxon>Vertebrata</taxon>
        <taxon>Euteleostomi</taxon>
        <taxon>Mammalia</taxon>
        <taxon>Eutheria</taxon>
        <taxon>Laurasiatheria</taxon>
        <taxon>Artiodactyla</taxon>
        <taxon>Ruminantia</taxon>
        <taxon>Pecora</taxon>
        <taxon>Bovidae</taxon>
        <taxon>Caprinae</taxon>
        <taxon>Capra</taxon>
    </lineage>
</organism>
<feature type="coiled-coil region" evidence="1">
    <location>
        <begin position="98"/>
        <end position="271"/>
    </location>
</feature>
<dbReference type="GO" id="GO:0048487">
    <property type="term" value="F:beta-tubulin binding"/>
    <property type="evidence" value="ECO:0007669"/>
    <property type="project" value="InterPro"/>
</dbReference>
<evidence type="ECO:0000256" key="1">
    <source>
        <dbReference type="SAM" id="Coils"/>
    </source>
</evidence>
<protein>
    <recommendedName>
        <fullName evidence="4">Intraflagellar transport 74</fullName>
    </recommendedName>
</protein>